<dbReference type="KEGG" id="ein:Eint_030860"/>
<dbReference type="AlphaFoldDB" id="E0S695"/>
<dbReference type="VEuPathDB" id="MicrosporidiaDB:Eint_030860"/>
<accession>E0S695</accession>
<reference evidence="2 3" key="1">
    <citation type="journal article" date="2010" name="Nat. Commun.">
        <title>The complete sequence of the smallest known nuclear genome from the microsporidian Encephalitozoon intestinalis.</title>
        <authorList>
            <person name="Corradi N."/>
            <person name="Pombert J.-F."/>
            <person name="Farinelli L."/>
            <person name="Didier E.S."/>
            <person name="Keeling P.J."/>
        </authorList>
    </citation>
    <scope>NUCLEOTIDE SEQUENCE [LARGE SCALE GENOMIC DNA]</scope>
    <source>
        <strain evidence="2 3">ATCC 50506</strain>
    </source>
</reference>
<reference evidence="2 3" key="2">
    <citation type="journal article" date="2012" name="Proc. Natl. Acad. Sci. U.S.A.">
        <title>Gain and loss of multiple functionally related, horizontally transferred genes in the reduced genomes of two microsporidian parasites.</title>
        <authorList>
            <person name="Pombert J.-F."/>
            <person name="Selman M."/>
            <person name="Burki F."/>
            <person name="Bardell F.T."/>
            <person name="Farinelli L."/>
            <person name="Solter L.F."/>
            <person name="Whitman D.W."/>
            <person name="Weiss L.M."/>
            <person name="Corradi N."/>
            <person name="Keeling P.J."/>
        </authorList>
    </citation>
    <scope>NUCLEOTIDE SEQUENCE [LARGE SCALE GENOMIC DNA]</scope>
    <source>
        <strain evidence="2 3">ATCC 50506</strain>
    </source>
</reference>
<dbReference type="RefSeq" id="XP_003072590.1">
    <property type="nucleotide sequence ID" value="XM_003072544.1"/>
</dbReference>
<feature type="region of interest" description="Disordered" evidence="1">
    <location>
        <begin position="396"/>
        <end position="434"/>
    </location>
</feature>
<organism evidence="2 3">
    <name type="scientific">Encephalitozoon intestinalis (strain ATCC 50506)</name>
    <name type="common">Microsporidian parasite</name>
    <name type="synonym">Septata intestinalis</name>
    <dbReference type="NCBI Taxonomy" id="876142"/>
    <lineage>
        <taxon>Eukaryota</taxon>
        <taxon>Fungi</taxon>
        <taxon>Fungi incertae sedis</taxon>
        <taxon>Microsporidia</taxon>
        <taxon>Unikaryonidae</taxon>
        <taxon>Encephalitozoon</taxon>
    </lineage>
</organism>
<evidence type="ECO:0000256" key="1">
    <source>
        <dbReference type="SAM" id="MobiDB-lite"/>
    </source>
</evidence>
<dbReference type="OrthoDB" id="2194089at2759"/>
<name>E0S695_ENCIT</name>
<evidence type="ECO:0000313" key="3">
    <source>
        <dbReference type="Proteomes" id="UP000002313"/>
    </source>
</evidence>
<keyword evidence="3" id="KW-1185">Reference proteome</keyword>
<dbReference type="EMBL" id="CP001944">
    <property type="protein sequence ID" value="ADM11230.1"/>
    <property type="molecule type" value="Genomic_DNA"/>
</dbReference>
<feature type="compositionally biased region" description="Polar residues" evidence="1">
    <location>
        <begin position="410"/>
        <end position="422"/>
    </location>
</feature>
<dbReference type="Proteomes" id="UP000002313">
    <property type="component" value="Chromosome III"/>
</dbReference>
<evidence type="ECO:0000313" key="2">
    <source>
        <dbReference type="EMBL" id="ADM11230.1"/>
    </source>
</evidence>
<sequence>MGEAGNGGLLSSAEARKKRRRLIEHIASEMRLIRREIERPRAMRDAPGFLYDFEKQIPFRHQEIRCASIPAKKADSKSGDELGKIRMAAEYAAESGVLMLIDVLKQSKKIVFSKDWEIGYRENNVINILRQIEKKRRKGDLLQNPREHRIERADVEKTWKMMVEEEARRKAQLDSIVHEISLAKRDRVIHVNTFLSSFIGTLNERTTDLEGRGISDGEGEGDGVIYSRRRLSKMFIGGEVSYESVVLPTVGDDNPPPIFGRRLYIPSEKIESVTPRTQISERYKKYLANFSKLNSAQSGRSNFSMPQGSVASHPSSQHIFKKVSMEYLRCKSARDIVSHKYRNVVIDRTVDLPKRPEGRYPKIHLQDGLGGDLCSSGSDDANVGYTFLIEAALGKVPSSGQKGELEPTMGSENLPSGSNGTTGDEIENGRDKET</sequence>
<proteinExistence type="predicted"/>
<protein>
    <submittedName>
        <fullName evidence="2">Uncharacterized protein</fullName>
    </submittedName>
</protein>
<dbReference type="HOGENOM" id="CLU_569898_0_0_1"/>
<dbReference type="GeneID" id="9698843"/>
<gene>
    <name evidence="2" type="ORF">Eint_030860</name>
</gene>